<gene>
    <name evidence="1" type="ORF">SAMN05216353_13526</name>
</gene>
<dbReference type="EMBL" id="FOOG01000035">
    <property type="protein sequence ID" value="SFG33079.1"/>
    <property type="molecule type" value="Genomic_DNA"/>
</dbReference>
<keyword evidence="2" id="KW-1185">Reference proteome</keyword>
<dbReference type="Proteomes" id="UP000198897">
    <property type="component" value="Unassembled WGS sequence"/>
</dbReference>
<sequence length="53" mass="6079">MLTSLYMLSLTVLLTFLVLYAVDKVANRFKNIQKDPAQAEEVPSEIDFSHSYK</sequence>
<protein>
    <submittedName>
        <fullName evidence="1">Uncharacterized protein</fullName>
    </submittedName>
</protein>
<proteinExistence type="predicted"/>
<reference evidence="2" key="1">
    <citation type="submission" date="2016-10" db="EMBL/GenBank/DDBJ databases">
        <authorList>
            <person name="Varghese N."/>
            <person name="Submissions S."/>
        </authorList>
    </citation>
    <scope>NUCLEOTIDE SEQUENCE [LARGE SCALE GENOMIC DNA]</scope>
    <source>
        <strain evidence="2">FP5</strain>
    </source>
</reference>
<name>A0A1I2R0P6_9BACI</name>
<evidence type="ECO:0000313" key="2">
    <source>
        <dbReference type="Proteomes" id="UP000198897"/>
    </source>
</evidence>
<dbReference type="AlphaFoldDB" id="A0A1I2R0P6"/>
<accession>A0A1I2R0P6</accession>
<dbReference type="RefSeq" id="WP_175477909.1">
    <property type="nucleotide sequence ID" value="NZ_FOOG01000035.1"/>
</dbReference>
<organism evidence="1 2">
    <name type="scientific">Halobacillus alkaliphilus</name>
    <dbReference type="NCBI Taxonomy" id="396056"/>
    <lineage>
        <taxon>Bacteria</taxon>
        <taxon>Bacillati</taxon>
        <taxon>Bacillota</taxon>
        <taxon>Bacilli</taxon>
        <taxon>Bacillales</taxon>
        <taxon>Bacillaceae</taxon>
        <taxon>Halobacillus</taxon>
    </lineage>
</organism>
<evidence type="ECO:0000313" key="1">
    <source>
        <dbReference type="EMBL" id="SFG33079.1"/>
    </source>
</evidence>